<name>A0A1C0Y6L3_9BACL</name>
<evidence type="ECO:0000259" key="2">
    <source>
        <dbReference type="PROSITE" id="PS51272"/>
    </source>
</evidence>
<feature type="domain" description="SLH" evidence="2">
    <location>
        <begin position="22"/>
        <end position="85"/>
    </location>
</feature>
<feature type="chain" id="PRO_5008648934" description="SLH domain-containing protein" evidence="1">
    <location>
        <begin position="24"/>
        <end position="368"/>
    </location>
</feature>
<dbReference type="AlphaFoldDB" id="A0A1C0Y6L3"/>
<evidence type="ECO:0000256" key="1">
    <source>
        <dbReference type="SAM" id="SignalP"/>
    </source>
</evidence>
<dbReference type="PANTHER" id="PTHR43308">
    <property type="entry name" value="OUTER MEMBRANE PROTEIN ALPHA-RELATED"/>
    <property type="match status" value="1"/>
</dbReference>
<gene>
    <name evidence="3" type="ORF">A6M13_05200</name>
</gene>
<dbReference type="InterPro" id="IPR051465">
    <property type="entry name" value="Cell_Envelope_Struct_Comp"/>
</dbReference>
<dbReference type="PROSITE" id="PS51272">
    <property type="entry name" value="SLH"/>
    <property type="match status" value="3"/>
</dbReference>
<organism evidence="3 4">
    <name type="scientific">Caryophanon tenue</name>
    <dbReference type="NCBI Taxonomy" id="33978"/>
    <lineage>
        <taxon>Bacteria</taxon>
        <taxon>Bacillati</taxon>
        <taxon>Bacillota</taxon>
        <taxon>Bacilli</taxon>
        <taxon>Bacillales</taxon>
        <taxon>Caryophanaceae</taxon>
        <taxon>Caryophanon</taxon>
    </lineage>
</organism>
<dbReference type="Proteomes" id="UP000093199">
    <property type="component" value="Unassembled WGS sequence"/>
</dbReference>
<protein>
    <recommendedName>
        <fullName evidence="2">SLH domain-containing protein</fullName>
    </recommendedName>
</protein>
<keyword evidence="4" id="KW-1185">Reference proteome</keyword>
<dbReference type="STRING" id="33978.A6M13_05200"/>
<dbReference type="PANTHER" id="PTHR43308:SF5">
    <property type="entry name" value="S-LAYER PROTEIN _ PEPTIDOGLYCAN ENDO-BETA-N-ACETYLGLUCOSAMINIDASE"/>
    <property type="match status" value="1"/>
</dbReference>
<reference evidence="3 4" key="1">
    <citation type="submission" date="2016-07" db="EMBL/GenBank/DDBJ databases">
        <title>Caryophanon tenue genome sequencing.</title>
        <authorList>
            <person name="Verma A."/>
            <person name="Pal Y."/>
            <person name="Krishnamurthi S."/>
        </authorList>
    </citation>
    <scope>NUCLEOTIDE SEQUENCE [LARGE SCALE GENOMIC DNA]</scope>
    <source>
        <strain evidence="3 4">DSM 14152</strain>
    </source>
</reference>
<dbReference type="RefSeq" id="WP_066547245.1">
    <property type="nucleotide sequence ID" value="NZ_MASJ01000039.1"/>
</dbReference>
<feature type="signal peptide" evidence="1">
    <location>
        <begin position="1"/>
        <end position="23"/>
    </location>
</feature>
<dbReference type="Pfam" id="PF00395">
    <property type="entry name" value="SLH"/>
    <property type="match status" value="3"/>
</dbReference>
<proteinExistence type="predicted"/>
<sequence length="368" mass="42113">MKIVWAFLCTLLLLVVAPHVSEAKQFPDVNKNSELGRAIDYLSDEGIIRGFPDGTFRPFERVTRGQAAKMIAELTYVQAPHRYNASLRPSFKDIPDSHQYFEAIEGLSSYEVIGGFSDGTFRPGQYVTRAHTAKMIAYGFVLYHHKERRTFLDVDKHLERYEYINSVYQTRIMRETKTQTFSPNQYVTRGEMALFLFRAHNYSETMLKEAKKKNQPFIPASSALGKALKDHPVMDETILRLQPISSARYDFETAHYAEPSVNQCSHFKSLLFKLCYGEGFKDGQAGVDTVEIIDPDLTVNTIKNAINAKFTVKQERHNGQTYYRGFAQAGGSHYYFEAIGSQENQALVHKLVVSTKVVKYRYYDTALR</sequence>
<feature type="domain" description="SLH" evidence="2">
    <location>
        <begin position="151"/>
        <end position="210"/>
    </location>
</feature>
<dbReference type="EMBL" id="MASJ01000039">
    <property type="protein sequence ID" value="OCS82798.1"/>
    <property type="molecule type" value="Genomic_DNA"/>
</dbReference>
<dbReference type="InterPro" id="IPR001119">
    <property type="entry name" value="SLH_dom"/>
</dbReference>
<evidence type="ECO:0000313" key="4">
    <source>
        <dbReference type="Proteomes" id="UP000093199"/>
    </source>
</evidence>
<evidence type="ECO:0000313" key="3">
    <source>
        <dbReference type="EMBL" id="OCS82798.1"/>
    </source>
</evidence>
<feature type="domain" description="SLH" evidence="2">
    <location>
        <begin position="87"/>
        <end position="150"/>
    </location>
</feature>
<keyword evidence="1" id="KW-0732">Signal</keyword>
<accession>A0A1C0Y6L3</accession>
<comment type="caution">
    <text evidence="3">The sequence shown here is derived from an EMBL/GenBank/DDBJ whole genome shotgun (WGS) entry which is preliminary data.</text>
</comment>